<evidence type="ECO:0000313" key="2">
    <source>
        <dbReference type="EMBL" id="TCM82695.1"/>
    </source>
</evidence>
<gene>
    <name evidence="2" type="ORF">EV216_11559</name>
</gene>
<sequence length="85" mass="9012">MRDHGPPPSGPRDANRPTAGRRLLVVCKGFGRSVPEGLRKVGHRGLEVREATGSPLMGMAGTIRKGMSEVASVRGPAPPTKRGMR</sequence>
<evidence type="ECO:0000256" key="1">
    <source>
        <dbReference type="SAM" id="MobiDB-lite"/>
    </source>
</evidence>
<protein>
    <submittedName>
        <fullName evidence="2">Uncharacterized protein</fullName>
    </submittedName>
</protein>
<comment type="caution">
    <text evidence="2">The sequence shown here is derived from an EMBL/GenBank/DDBJ whole genome shotgun (WGS) entry which is preliminary data.</text>
</comment>
<evidence type="ECO:0000313" key="3">
    <source>
        <dbReference type="Proteomes" id="UP000295277"/>
    </source>
</evidence>
<keyword evidence="3" id="KW-1185">Reference proteome</keyword>
<dbReference type="EMBL" id="SLVM01000015">
    <property type="protein sequence ID" value="TCM82695.1"/>
    <property type="molecule type" value="Genomic_DNA"/>
</dbReference>
<feature type="compositionally biased region" description="Pro residues" evidence="1">
    <location>
        <begin position="1"/>
        <end position="10"/>
    </location>
</feature>
<proteinExistence type="predicted"/>
<accession>A0A4R1YTA0</accession>
<feature type="region of interest" description="Disordered" evidence="1">
    <location>
        <begin position="1"/>
        <end position="20"/>
    </location>
</feature>
<dbReference type="AlphaFoldDB" id="A0A4R1YTA0"/>
<name>A0A4R1YTA0_9RHOB</name>
<reference evidence="2 3" key="1">
    <citation type="submission" date="2019-03" db="EMBL/GenBank/DDBJ databases">
        <title>Genomic Encyclopedia of Type Strains, Phase IV (KMG-IV): sequencing the most valuable type-strain genomes for metagenomic binning, comparative biology and taxonomic classification.</title>
        <authorList>
            <person name="Goeker M."/>
        </authorList>
    </citation>
    <scope>NUCLEOTIDE SEQUENCE [LARGE SCALE GENOMIC DNA]</scope>
    <source>
        <strain evidence="2 3">DSM 21153</strain>
    </source>
</reference>
<organism evidence="2 3">
    <name type="scientific">Rhodovulum steppense</name>
    <dbReference type="NCBI Taxonomy" id="540251"/>
    <lineage>
        <taxon>Bacteria</taxon>
        <taxon>Pseudomonadati</taxon>
        <taxon>Pseudomonadota</taxon>
        <taxon>Alphaproteobacteria</taxon>
        <taxon>Rhodobacterales</taxon>
        <taxon>Paracoccaceae</taxon>
        <taxon>Rhodovulum</taxon>
    </lineage>
</organism>
<dbReference type="Proteomes" id="UP000295277">
    <property type="component" value="Unassembled WGS sequence"/>
</dbReference>